<dbReference type="AlphaFoldDB" id="A0A1C1CS16"/>
<protein>
    <submittedName>
        <fullName evidence="8">Putative P450 monooxygenase</fullName>
    </submittedName>
</protein>
<keyword evidence="3 6" id="KW-0479">Metal-binding</keyword>
<keyword evidence="7 8" id="KW-0503">Monooxygenase</keyword>
<dbReference type="GO" id="GO:0020037">
    <property type="term" value="F:heme binding"/>
    <property type="evidence" value="ECO:0007669"/>
    <property type="project" value="InterPro"/>
</dbReference>
<evidence type="ECO:0000313" key="9">
    <source>
        <dbReference type="Proteomes" id="UP000094526"/>
    </source>
</evidence>
<evidence type="ECO:0000256" key="1">
    <source>
        <dbReference type="ARBA" id="ARBA00001971"/>
    </source>
</evidence>
<dbReference type="SUPFAM" id="SSF48264">
    <property type="entry name" value="Cytochrome P450"/>
    <property type="match status" value="1"/>
</dbReference>
<keyword evidence="5 6" id="KW-0408">Iron</keyword>
<dbReference type="InterPro" id="IPR002401">
    <property type="entry name" value="Cyt_P450_E_grp-I"/>
</dbReference>
<dbReference type="PANTHER" id="PTHR24305">
    <property type="entry name" value="CYTOCHROME P450"/>
    <property type="match status" value="1"/>
</dbReference>
<dbReference type="GO" id="GO:0005506">
    <property type="term" value="F:iron ion binding"/>
    <property type="evidence" value="ECO:0007669"/>
    <property type="project" value="InterPro"/>
</dbReference>
<dbReference type="VEuPathDB" id="FungiDB:CLCR_08256"/>
<dbReference type="GO" id="GO:0016705">
    <property type="term" value="F:oxidoreductase activity, acting on paired donors, with incorporation or reduction of molecular oxygen"/>
    <property type="evidence" value="ECO:0007669"/>
    <property type="project" value="InterPro"/>
</dbReference>
<evidence type="ECO:0000256" key="4">
    <source>
        <dbReference type="ARBA" id="ARBA00023002"/>
    </source>
</evidence>
<comment type="cofactor">
    <cofactor evidence="1 6">
        <name>heme</name>
        <dbReference type="ChEBI" id="CHEBI:30413"/>
    </cofactor>
</comment>
<dbReference type="InterPro" id="IPR036396">
    <property type="entry name" value="Cyt_P450_sf"/>
</dbReference>
<evidence type="ECO:0000256" key="5">
    <source>
        <dbReference type="ARBA" id="ARBA00023004"/>
    </source>
</evidence>
<dbReference type="eggNOG" id="KOG0158">
    <property type="taxonomic scope" value="Eukaryota"/>
</dbReference>
<proteinExistence type="inferred from homology"/>
<dbReference type="CDD" id="cd11060">
    <property type="entry name" value="CYP57A1-like"/>
    <property type="match status" value="1"/>
</dbReference>
<dbReference type="InterPro" id="IPR050121">
    <property type="entry name" value="Cytochrome_P450_monoxygenase"/>
</dbReference>
<gene>
    <name evidence="8" type="primary">CYP-16</name>
    <name evidence="8" type="ORF">CLCR_08256</name>
</gene>
<keyword evidence="9" id="KW-1185">Reference proteome</keyword>
<keyword evidence="4 7" id="KW-0560">Oxidoreductase</keyword>
<dbReference type="PANTHER" id="PTHR24305:SF232">
    <property type="entry name" value="P450, PUTATIVE (EUROFUNG)-RELATED"/>
    <property type="match status" value="1"/>
</dbReference>
<evidence type="ECO:0000256" key="2">
    <source>
        <dbReference type="ARBA" id="ARBA00010617"/>
    </source>
</evidence>
<dbReference type="VEuPathDB" id="FungiDB:G647_06798"/>
<dbReference type="PRINTS" id="PR00385">
    <property type="entry name" value="P450"/>
</dbReference>
<comment type="caution">
    <text evidence="8">The sequence shown here is derived from an EMBL/GenBank/DDBJ whole genome shotgun (WGS) entry which is preliminary data.</text>
</comment>
<sequence>MDLVPAIWYLGAALLVWALVDCVRTALRPGLRSLPGPVSARFFRFYRASLVFGGEAPEKYRQAHERYGPVVRVGPNHVSISDPSAIPLIYGIGLGNKFLKTNFYDTMSPFYQGKVMPSVFTERDSDVHRNLKRPVAQLFSMTNMRNYEPYADQCTGIFIEAMRDLEGQPIDLGAWVQWYAFDVIACMTFQRRFGFLEQRRDVDRMIGDLDGVLHYVKIIGQYPELHPYLLGNETLVRTLKWLFPQIPDPLHSFLKITEDEIARYDNQQGERTGRTDFLAQLRAKESKDGQIPHRDMMNHLANNLVESHHELDPQALAGSDTTAVSLRACFYYLIKTPAAYKQLVAEIDAAEKQGQLSPYISYEECLKLPYLQAVMKEAMRLHPGVAYPLERYVPPEGATICGVELPGGTNVSVTAPVVHLDKTVYGEDADVFRPERWLEAEPERLKLMERSFLAFGAGARTCIGKNISILEMGKFIPQILRHFDLEWAADHPEWRTEAVWFWKQSGVIVRFKWRGKS</sequence>
<dbReference type="InterPro" id="IPR017972">
    <property type="entry name" value="Cyt_P450_CS"/>
</dbReference>
<dbReference type="Proteomes" id="UP000094526">
    <property type="component" value="Unassembled WGS sequence"/>
</dbReference>
<evidence type="ECO:0000313" key="8">
    <source>
        <dbReference type="EMBL" id="OCT51285.1"/>
    </source>
</evidence>
<name>A0A1C1CS16_9EURO</name>
<dbReference type="GO" id="GO:0004497">
    <property type="term" value="F:monooxygenase activity"/>
    <property type="evidence" value="ECO:0007669"/>
    <property type="project" value="UniProtKB-KW"/>
</dbReference>
<dbReference type="PROSITE" id="PS00086">
    <property type="entry name" value="CYTOCHROME_P450"/>
    <property type="match status" value="1"/>
</dbReference>
<dbReference type="Gene3D" id="1.10.630.10">
    <property type="entry name" value="Cytochrome P450"/>
    <property type="match status" value="1"/>
</dbReference>
<comment type="similarity">
    <text evidence="2 7">Belongs to the cytochrome P450 family.</text>
</comment>
<dbReference type="STRING" id="86049.A0A1C1CS16"/>
<organism evidence="8 9">
    <name type="scientific">Cladophialophora carrionii</name>
    <dbReference type="NCBI Taxonomy" id="86049"/>
    <lineage>
        <taxon>Eukaryota</taxon>
        <taxon>Fungi</taxon>
        <taxon>Dikarya</taxon>
        <taxon>Ascomycota</taxon>
        <taxon>Pezizomycotina</taxon>
        <taxon>Eurotiomycetes</taxon>
        <taxon>Chaetothyriomycetidae</taxon>
        <taxon>Chaetothyriales</taxon>
        <taxon>Herpotrichiellaceae</taxon>
        <taxon>Cladophialophora</taxon>
    </lineage>
</organism>
<dbReference type="Pfam" id="PF00067">
    <property type="entry name" value="p450"/>
    <property type="match status" value="1"/>
</dbReference>
<dbReference type="OrthoDB" id="3934656at2759"/>
<evidence type="ECO:0000256" key="3">
    <source>
        <dbReference type="ARBA" id="ARBA00022723"/>
    </source>
</evidence>
<feature type="binding site" description="axial binding residue" evidence="6">
    <location>
        <position position="462"/>
    </location>
    <ligand>
        <name>heme</name>
        <dbReference type="ChEBI" id="CHEBI:30413"/>
    </ligand>
    <ligandPart>
        <name>Fe</name>
        <dbReference type="ChEBI" id="CHEBI:18248"/>
    </ligandPart>
</feature>
<keyword evidence="6 7" id="KW-0349">Heme</keyword>
<dbReference type="PRINTS" id="PR00463">
    <property type="entry name" value="EP450I"/>
</dbReference>
<accession>A0A1C1CS16</accession>
<evidence type="ECO:0000256" key="6">
    <source>
        <dbReference type="PIRSR" id="PIRSR602401-1"/>
    </source>
</evidence>
<dbReference type="EMBL" id="LGRB01000009">
    <property type="protein sequence ID" value="OCT51285.1"/>
    <property type="molecule type" value="Genomic_DNA"/>
</dbReference>
<dbReference type="InterPro" id="IPR001128">
    <property type="entry name" value="Cyt_P450"/>
</dbReference>
<evidence type="ECO:0000256" key="7">
    <source>
        <dbReference type="RuleBase" id="RU000461"/>
    </source>
</evidence>
<reference evidence="9" key="1">
    <citation type="submission" date="2015-07" db="EMBL/GenBank/DDBJ databases">
        <authorList>
            <person name="Teixeira M.M."/>
            <person name="Souza R.C."/>
            <person name="Almeida L.G."/>
            <person name="Vicente V.A."/>
            <person name="de Hoog S."/>
            <person name="Bocca A.L."/>
            <person name="de Almeida S.R."/>
            <person name="Vasconcelos A.T."/>
            <person name="Felipe M.S."/>
        </authorList>
    </citation>
    <scope>NUCLEOTIDE SEQUENCE [LARGE SCALE GENOMIC DNA]</scope>
    <source>
        <strain evidence="9">KSF</strain>
    </source>
</reference>